<dbReference type="AlphaFoldDB" id="A0A854QBC1"/>
<name>A0A854QBC1_CRYNE</name>
<comment type="caution">
    <text evidence="1">The sequence shown here is derived from an EMBL/GenBank/DDBJ whole genome shotgun (WGS) entry which is preliminary data.</text>
</comment>
<accession>A0A854QBC1</accession>
<reference evidence="1 2" key="1">
    <citation type="submission" date="2017-06" db="EMBL/GenBank/DDBJ databases">
        <title>Global population genomics of the pathogenic fungus Cryptococcus neoformans var. grubii.</title>
        <authorList>
            <person name="Cuomo C."/>
            <person name="Litvintseva A."/>
            <person name="Chen Y."/>
            <person name="Young S."/>
            <person name="Zeng Q."/>
            <person name="Chapman S."/>
            <person name="Gujja S."/>
            <person name="Saif S."/>
            <person name="Birren B."/>
        </authorList>
    </citation>
    <scope>NUCLEOTIDE SEQUENCE [LARGE SCALE GENOMIC DNA]</scope>
    <source>
        <strain evidence="1 2">Tu259-1</strain>
    </source>
</reference>
<proteinExistence type="predicted"/>
<dbReference type="Proteomes" id="UP000199727">
    <property type="component" value="Unassembled WGS sequence"/>
</dbReference>
<protein>
    <submittedName>
        <fullName evidence="1">Uncharacterized protein</fullName>
    </submittedName>
</protein>
<sequence length="48" mass="5237">MSNPLAATSGKILDKSQIIYLPAFTSTSAEAPEELFANFDLTVKARDY</sequence>
<dbReference type="EMBL" id="AMKT01000083">
    <property type="protein sequence ID" value="OXG12904.1"/>
    <property type="molecule type" value="Genomic_DNA"/>
</dbReference>
<organism evidence="1 2">
    <name type="scientific">Cryptococcus neoformans Tu259-1</name>
    <dbReference type="NCBI Taxonomy" id="1230072"/>
    <lineage>
        <taxon>Eukaryota</taxon>
        <taxon>Fungi</taxon>
        <taxon>Dikarya</taxon>
        <taxon>Basidiomycota</taxon>
        <taxon>Agaricomycotina</taxon>
        <taxon>Tremellomycetes</taxon>
        <taxon>Tremellales</taxon>
        <taxon>Cryptococcaceae</taxon>
        <taxon>Cryptococcus</taxon>
        <taxon>Cryptococcus neoformans species complex</taxon>
    </lineage>
</organism>
<gene>
    <name evidence="1" type="ORF">C361_06092</name>
</gene>
<evidence type="ECO:0000313" key="2">
    <source>
        <dbReference type="Proteomes" id="UP000199727"/>
    </source>
</evidence>
<evidence type="ECO:0000313" key="1">
    <source>
        <dbReference type="EMBL" id="OXG12904.1"/>
    </source>
</evidence>